<sequence>MLCDSVTNYCPGFYYYKGAKKLEDTTLIKKYGLGFTVVQKLLSEGNYLNKGYHLFTDNFYTSLNLAKTLLQENTYITETIRRNRKEIPTETKKASHVGKQTKKRKIADKRRHFQEKWKFDYFFTFVKDKAVCLICSETVSTLKEYNIKRHYDTKHEQQYKNLTGQLRLDKFNQMEKNLGKQQAIFKNQAILSNTAVKTSFIVSQILAKKMKPFADGEMIKECLTAVAEIAFPDKINIISNISLSIFTIARRIEDLSKNIETTLRERITKFEYCSLALDESCDISDTAQLAIFLRGIDTKFNITEELCSLIPMQGNTTSKDL</sequence>
<dbReference type="PANTHER" id="PTHR45913:SF21">
    <property type="entry name" value="DUF4371 DOMAIN-CONTAINING PROTEIN"/>
    <property type="match status" value="1"/>
</dbReference>
<evidence type="ECO:0000313" key="4">
    <source>
        <dbReference type="WBParaSite" id="TCONS_00014061.p1"/>
    </source>
</evidence>
<dbReference type="STRING" id="6248.A0A0K0EMN2"/>
<dbReference type="Pfam" id="PF13843">
    <property type="entry name" value="DDE_Tnp_1_7"/>
    <property type="match status" value="1"/>
</dbReference>
<dbReference type="Proteomes" id="UP000035681">
    <property type="component" value="Unplaced"/>
</dbReference>
<dbReference type="PANTHER" id="PTHR45913">
    <property type="entry name" value="EPM2A-INTERACTING PROTEIN 1"/>
    <property type="match status" value="1"/>
</dbReference>
<dbReference type="AlphaFoldDB" id="A0A0K0EMN2"/>
<keyword evidence="2" id="KW-1185">Reference proteome</keyword>
<feature type="domain" description="PiggyBac transposable element-derived protein" evidence="1">
    <location>
        <begin position="1"/>
        <end position="186"/>
    </location>
</feature>
<protein>
    <submittedName>
        <fullName evidence="3">DDE_Tnp_1_7 domain-containing protein</fullName>
    </submittedName>
    <submittedName>
        <fullName evidence="4">SPIN-DOC-like zinc-finger domain-containing protein</fullName>
    </submittedName>
</protein>
<proteinExistence type="predicted"/>
<dbReference type="WBParaSite" id="TCONS_00014061.p1">
    <property type="protein sequence ID" value="TCONS_00014061.p1"/>
    <property type="gene ID" value="XLOC_009232"/>
</dbReference>
<evidence type="ECO:0000313" key="2">
    <source>
        <dbReference type="Proteomes" id="UP000035681"/>
    </source>
</evidence>
<evidence type="ECO:0000313" key="3">
    <source>
        <dbReference type="WBParaSite" id="SSTP_0001072200.1"/>
    </source>
</evidence>
<evidence type="ECO:0000259" key="1">
    <source>
        <dbReference type="Pfam" id="PF13843"/>
    </source>
</evidence>
<accession>A0A0K0EMN2</accession>
<reference evidence="3" key="1">
    <citation type="submission" date="2015-08" db="UniProtKB">
        <authorList>
            <consortium name="WormBaseParasite"/>
        </authorList>
    </citation>
    <scope>IDENTIFICATION</scope>
</reference>
<organism evidence="3">
    <name type="scientific">Strongyloides stercoralis</name>
    <name type="common">Threadworm</name>
    <dbReference type="NCBI Taxonomy" id="6248"/>
    <lineage>
        <taxon>Eukaryota</taxon>
        <taxon>Metazoa</taxon>
        <taxon>Ecdysozoa</taxon>
        <taxon>Nematoda</taxon>
        <taxon>Chromadorea</taxon>
        <taxon>Rhabditida</taxon>
        <taxon>Tylenchina</taxon>
        <taxon>Panagrolaimomorpha</taxon>
        <taxon>Strongyloidoidea</taxon>
        <taxon>Strongyloididae</taxon>
        <taxon>Strongyloides</taxon>
    </lineage>
</organism>
<name>A0A0K0EMN2_STRER</name>
<dbReference type="WBParaSite" id="SSTP_0001072200.1">
    <property type="protein sequence ID" value="SSTP_0001072200.1"/>
    <property type="gene ID" value="SSTP_0001072200"/>
</dbReference>
<dbReference type="InterPro" id="IPR029526">
    <property type="entry name" value="PGBD"/>
</dbReference>